<dbReference type="EC" id="3.5.1.81" evidence="4"/>
<dbReference type="Gene3D" id="2.30.40.10">
    <property type="entry name" value="Urease, subunit C, domain 1"/>
    <property type="match status" value="1"/>
</dbReference>
<accession>A0A7X0JSM0</accession>
<protein>
    <submittedName>
        <fullName evidence="4">N-acyl-D-amino-acid deacylase</fullName>
        <ecNumber evidence="4">3.5.1.81</ecNumber>
    </submittedName>
</protein>
<dbReference type="Gene3D" id="3.20.20.140">
    <property type="entry name" value="Metal-dependent hydrolases"/>
    <property type="match status" value="2"/>
</dbReference>
<keyword evidence="1 4" id="KW-0378">Hydrolase</keyword>
<evidence type="ECO:0000313" key="5">
    <source>
        <dbReference type="Proteomes" id="UP000528457"/>
    </source>
</evidence>
<dbReference type="PANTHER" id="PTHR11113">
    <property type="entry name" value="N-ACETYLGLUCOSAMINE-6-PHOSPHATE DEACETYLASE"/>
    <property type="match status" value="1"/>
</dbReference>
<dbReference type="InterPro" id="IPR032466">
    <property type="entry name" value="Metal_Hydrolase"/>
</dbReference>
<dbReference type="InterPro" id="IPR011059">
    <property type="entry name" value="Metal-dep_hydrolase_composite"/>
</dbReference>
<evidence type="ECO:0000259" key="3">
    <source>
        <dbReference type="Pfam" id="PF07969"/>
    </source>
</evidence>
<sequence>MIDQGKIIDISQEFIAGAGQHIDCTGKYIAPGFIDAHSHMDYYAATENPEFFDSFTRQGITSFIGGNCGFSPCAAKKDGPHKPLLDNTLFEVPSDKSVVMDDLHCFDQTLAQSDIEHGFYSMVGHGSYRTSISGYEARDLNESEEELLFQKLEEALGKGAIGISLGLQYKPGVFVSRDEIIKVAKLCKKHGKVMAVHARAFSKLSGTYPLKPFGRAHNLLAIEDMISVAEETGVRLQFSHLIFVGKQTWQTAAEALDLIQNARERGVDICFDIFPYDCGATLLNTMFPDWFMASMPAAATSMLARLRLRAELEVGFRLVGFSYGDIVVSYAACEEYDGMEGKSISDIAKLKQQSKFNTLLDILGKSNSQARVLNNAYYGPGHIETLMKNPAVLFSTDAWPELHGLQNPAAFGSFPRFLQLSREQKNISLENCIRKMTGATADRFGISGVGYLKEGYQADVVVFDQSAVSDNTSAEDHSAAPVGIEQVYIKGKRMSL</sequence>
<dbReference type="InParanoid" id="A0A7X0JSM0"/>
<evidence type="ECO:0000259" key="2">
    <source>
        <dbReference type="Pfam" id="PF01979"/>
    </source>
</evidence>
<keyword evidence="5" id="KW-1185">Reference proteome</keyword>
<name>A0A7X0JSM0_9GAMM</name>
<reference evidence="4 5" key="1">
    <citation type="submission" date="2020-08" db="EMBL/GenBank/DDBJ databases">
        <title>Genomic Encyclopedia of Type Strains, Phase IV (KMG-IV): sequencing the most valuable type-strain genomes for metagenomic binning, comparative biology and taxonomic classification.</title>
        <authorList>
            <person name="Goeker M."/>
        </authorList>
    </citation>
    <scope>NUCLEOTIDE SEQUENCE [LARGE SCALE GENOMIC DNA]</scope>
    <source>
        <strain evidence="4 5">DSM 22368</strain>
    </source>
</reference>
<dbReference type="SUPFAM" id="SSF51338">
    <property type="entry name" value="Composite domain of metallo-dependent hydrolases"/>
    <property type="match status" value="2"/>
</dbReference>
<dbReference type="InterPro" id="IPR006680">
    <property type="entry name" value="Amidohydro-rel"/>
</dbReference>
<dbReference type="InterPro" id="IPR013108">
    <property type="entry name" value="Amidohydro_3"/>
</dbReference>
<dbReference type="Pfam" id="PF07969">
    <property type="entry name" value="Amidohydro_3"/>
    <property type="match status" value="1"/>
</dbReference>
<dbReference type="Gene3D" id="3.30.1490.130">
    <property type="entry name" value="D-aminoacylase. Domain 3"/>
    <property type="match status" value="1"/>
</dbReference>
<gene>
    <name evidence="4" type="ORF">HNR48_001392</name>
</gene>
<dbReference type="EMBL" id="JACHHT010000001">
    <property type="protein sequence ID" value="MBB6521114.1"/>
    <property type="molecule type" value="Genomic_DNA"/>
</dbReference>
<dbReference type="Pfam" id="PF01979">
    <property type="entry name" value="Amidohydro_1"/>
    <property type="match status" value="1"/>
</dbReference>
<dbReference type="RefSeq" id="WP_166849387.1">
    <property type="nucleotide sequence ID" value="NZ_JAAONY010000001.1"/>
</dbReference>
<dbReference type="GO" id="GO:0047420">
    <property type="term" value="F:N-acyl-D-amino-acid deacylase activity"/>
    <property type="evidence" value="ECO:0007669"/>
    <property type="project" value="UniProtKB-EC"/>
</dbReference>
<evidence type="ECO:0000313" key="4">
    <source>
        <dbReference type="EMBL" id="MBB6521114.1"/>
    </source>
</evidence>
<feature type="domain" description="Amidohydrolase-related" evidence="2">
    <location>
        <begin position="28"/>
        <end position="268"/>
    </location>
</feature>
<organism evidence="4 5">
    <name type="scientific">Pseudoteredinibacter isoporae</name>
    <dbReference type="NCBI Taxonomy" id="570281"/>
    <lineage>
        <taxon>Bacteria</taxon>
        <taxon>Pseudomonadati</taxon>
        <taxon>Pseudomonadota</taxon>
        <taxon>Gammaproteobacteria</taxon>
        <taxon>Cellvibrionales</taxon>
        <taxon>Cellvibrionaceae</taxon>
        <taxon>Pseudoteredinibacter</taxon>
    </lineage>
</organism>
<comment type="caution">
    <text evidence="4">The sequence shown here is derived from an EMBL/GenBank/DDBJ whole genome shotgun (WGS) entry which is preliminary data.</text>
</comment>
<dbReference type="InterPro" id="IPR023100">
    <property type="entry name" value="D-aminoacylase_insert_dom_sf"/>
</dbReference>
<dbReference type="Proteomes" id="UP000528457">
    <property type="component" value="Unassembled WGS sequence"/>
</dbReference>
<dbReference type="AlphaFoldDB" id="A0A7X0JSM0"/>
<proteinExistence type="predicted"/>
<feature type="domain" description="Amidohydrolase 3" evidence="3">
    <location>
        <begin position="333"/>
        <end position="492"/>
    </location>
</feature>
<evidence type="ECO:0000256" key="1">
    <source>
        <dbReference type="ARBA" id="ARBA00022801"/>
    </source>
</evidence>
<dbReference type="SUPFAM" id="SSF51556">
    <property type="entry name" value="Metallo-dependent hydrolases"/>
    <property type="match status" value="1"/>
</dbReference>